<dbReference type="STRING" id="1818881.A3196_07770"/>
<dbReference type="PROSITE" id="PS51084">
    <property type="entry name" value="HIT_2"/>
    <property type="match status" value="1"/>
</dbReference>
<evidence type="ECO:0000259" key="2">
    <source>
        <dbReference type="PROSITE" id="PS51084"/>
    </source>
</evidence>
<dbReference type="InterPro" id="IPR052908">
    <property type="entry name" value="AP-4-A_phosphorylase"/>
</dbReference>
<feature type="domain" description="HIT" evidence="2">
    <location>
        <begin position="10"/>
        <end position="149"/>
    </location>
</feature>
<keyword evidence="3" id="KW-0378">Hydrolase</keyword>
<dbReference type="PANTHER" id="PTHR42997:SF1">
    <property type="entry name" value="AP-4-A PHOSPHORYLASE"/>
    <property type="match status" value="1"/>
</dbReference>
<dbReference type="PANTHER" id="PTHR42997">
    <property type="entry name" value="HIT FAMILY HYDROLASE"/>
    <property type="match status" value="1"/>
</dbReference>
<dbReference type="GO" id="GO:0016787">
    <property type="term" value="F:hydrolase activity"/>
    <property type="evidence" value="ECO:0007669"/>
    <property type="project" value="UniProtKB-KW"/>
</dbReference>
<dbReference type="InterPro" id="IPR011146">
    <property type="entry name" value="HIT-like"/>
</dbReference>
<evidence type="ECO:0000256" key="1">
    <source>
        <dbReference type="PROSITE-ProRule" id="PRU00464"/>
    </source>
</evidence>
<protein>
    <submittedName>
        <fullName evidence="3">HIT family hydrolase</fullName>
    </submittedName>
</protein>
<accession>A0A1E2UQ99</accession>
<name>A0A1E2UQ99_9GAMM</name>
<dbReference type="Pfam" id="PF01230">
    <property type="entry name" value="HIT"/>
    <property type="match status" value="1"/>
</dbReference>
<gene>
    <name evidence="3" type="ORF">A3196_07770</name>
</gene>
<keyword evidence="4" id="KW-1185">Reference proteome</keyword>
<comment type="caution">
    <text evidence="3">The sequence shown here is derived from an EMBL/GenBank/DDBJ whole genome shotgun (WGS) entry which is preliminary data.</text>
</comment>
<dbReference type="SUPFAM" id="SSF54197">
    <property type="entry name" value="HIT-like"/>
    <property type="match status" value="1"/>
</dbReference>
<dbReference type="Proteomes" id="UP000094849">
    <property type="component" value="Unassembled WGS sequence"/>
</dbReference>
<dbReference type="RefSeq" id="WP_069004395.1">
    <property type="nucleotide sequence ID" value="NZ_LVJW01000003.1"/>
</dbReference>
<evidence type="ECO:0000313" key="3">
    <source>
        <dbReference type="EMBL" id="ODB96664.1"/>
    </source>
</evidence>
<reference evidence="3 4" key="1">
    <citation type="submission" date="2016-03" db="EMBL/GenBank/DDBJ databases">
        <title>Chemosynthetic sulphur-oxidizing symbionts of marine invertebrate animals are capable of nitrogen fixation.</title>
        <authorList>
            <person name="Petersen J.M."/>
            <person name="Kemper A."/>
            <person name="Gruber-Vodicka H."/>
            <person name="Cardini U."/>
            <person name="Geest Mvander."/>
            <person name="Kleiner M."/>
            <person name="Bulgheresi S."/>
            <person name="Fussmann M."/>
            <person name="Herbold C."/>
            <person name="Seah B.K.B."/>
            <person name="Antony C.Paul."/>
            <person name="Liu D."/>
            <person name="Belitz A."/>
            <person name="Weber M."/>
        </authorList>
    </citation>
    <scope>NUCLEOTIDE SEQUENCE [LARGE SCALE GENOMIC DNA]</scope>
    <source>
        <strain evidence="3">G_D</strain>
    </source>
</reference>
<dbReference type="Gene3D" id="3.30.428.10">
    <property type="entry name" value="HIT-like"/>
    <property type="match status" value="1"/>
</dbReference>
<sequence>MTLSAEQNCYFCKVTSQTADPFIFENRSFVGIFDTNPVNPGHALVIPRRHVASIFNLNDAEHEDYFDAIKGVKDVIETTDMIELYQNMLNRRYLQNRPKDHIETVLQLPFLLDKPNAYTIGNNDGREAGRSIDHLHVILLPRYKGDVENPSGGIRNVIPSRANYQRT</sequence>
<dbReference type="EMBL" id="LVJZ01000003">
    <property type="protein sequence ID" value="ODB96664.1"/>
    <property type="molecule type" value="Genomic_DNA"/>
</dbReference>
<dbReference type="AlphaFoldDB" id="A0A1E2UQ99"/>
<dbReference type="InterPro" id="IPR036265">
    <property type="entry name" value="HIT-like_sf"/>
</dbReference>
<dbReference type="OrthoDB" id="9784774at2"/>
<proteinExistence type="predicted"/>
<comment type="caution">
    <text evidence="1">Lacks conserved residue(s) required for the propagation of feature annotation.</text>
</comment>
<organism evidence="3 4">
    <name type="scientific">Candidatus Thiodiazotropha endoloripes</name>
    <dbReference type="NCBI Taxonomy" id="1818881"/>
    <lineage>
        <taxon>Bacteria</taxon>
        <taxon>Pseudomonadati</taxon>
        <taxon>Pseudomonadota</taxon>
        <taxon>Gammaproteobacteria</taxon>
        <taxon>Chromatiales</taxon>
        <taxon>Sedimenticolaceae</taxon>
        <taxon>Candidatus Thiodiazotropha</taxon>
    </lineage>
</organism>
<evidence type="ECO:0000313" key="4">
    <source>
        <dbReference type="Proteomes" id="UP000094849"/>
    </source>
</evidence>